<sequence length="475" mass="50899">MSTLSLSEFNLSGTCAILLLELGGVVVEEPKVYGAENLRDASICPTPPGANMCQTIYVQCQTGLPHDAWLQSEQLVTLYTQVAWFPANFLPKLHHLIRVISSRSKPHKHLLSGAVDLSHKIRATWWPFSSLSSWLIQRAGLAPSSGQGRGECVECVITLAHLFDTRTSRGGDAGNRVLSRSTIAEFFNKNEFANVRLNRARAAAGLAEVLGTTEFIAASGSIGVSIRFPVDRTAGFAGTAGAAAGAADRLSKLSGFDVGVQAMGHRSSQLMDSFLGTLDSQLVTELGVHGRLLFFLAGEDDCVFREVFKGLIFAFCRGHGSQDCQCTLDTSRAVFIGRGGHGGIGSVPDRTGNGVGTKHAGAGDGNFVSGGVKVSLGFLQFLLQVLHKFFTAVFQGVILDLVLQFSDLGFQTGNFFSQAVRLSLFPSRHSLKDCLLLEVPWSVTQGYDALYWALILQVLHVVSSSSIVGNMTSSP</sequence>
<evidence type="ECO:0000256" key="1">
    <source>
        <dbReference type="SAM" id="SignalP"/>
    </source>
</evidence>
<organism evidence="2 3">
    <name type="scientific">Cladorrhinum samala</name>
    <dbReference type="NCBI Taxonomy" id="585594"/>
    <lineage>
        <taxon>Eukaryota</taxon>
        <taxon>Fungi</taxon>
        <taxon>Dikarya</taxon>
        <taxon>Ascomycota</taxon>
        <taxon>Pezizomycotina</taxon>
        <taxon>Sordariomycetes</taxon>
        <taxon>Sordariomycetidae</taxon>
        <taxon>Sordariales</taxon>
        <taxon>Podosporaceae</taxon>
        <taxon>Cladorrhinum</taxon>
    </lineage>
</organism>
<protein>
    <submittedName>
        <fullName evidence="2">Uncharacterized protein</fullName>
    </submittedName>
</protein>
<name>A0AAV9HWN0_9PEZI</name>
<dbReference type="AlphaFoldDB" id="A0AAV9HWN0"/>
<proteinExistence type="predicted"/>
<keyword evidence="1" id="KW-0732">Signal</keyword>
<dbReference type="EMBL" id="MU864940">
    <property type="protein sequence ID" value="KAK4465289.1"/>
    <property type="molecule type" value="Genomic_DNA"/>
</dbReference>
<dbReference type="Proteomes" id="UP001321749">
    <property type="component" value="Unassembled WGS sequence"/>
</dbReference>
<dbReference type="Gene3D" id="3.50.50.60">
    <property type="entry name" value="FAD/NAD(P)-binding domain"/>
    <property type="match status" value="1"/>
</dbReference>
<dbReference type="InterPro" id="IPR036188">
    <property type="entry name" value="FAD/NAD-bd_sf"/>
</dbReference>
<reference evidence="2" key="1">
    <citation type="journal article" date="2023" name="Mol. Phylogenet. Evol.">
        <title>Genome-scale phylogeny and comparative genomics of the fungal order Sordariales.</title>
        <authorList>
            <person name="Hensen N."/>
            <person name="Bonometti L."/>
            <person name="Westerberg I."/>
            <person name="Brannstrom I.O."/>
            <person name="Guillou S."/>
            <person name="Cros-Aarteil S."/>
            <person name="Calhoun S."/>
            <person name="Haridas S."/>
            <person name="Kuo A."/>
            <person name="Mondo S."/>
            <person name="Pangilinan J."/>
            <person name="Riley R."/>
            <person name="LaButti K."/>
            <person name="Andreopoulos B."/>
            <person name="Lipzen A."/>
            <person name="Chen C."/>
            <person name="Yan M."/>
            <person name="Daum C."/>
            <person name="Ng V."/>
            <person name="Clum A."/>
            <person name="Steindorff A."/>
            <person name="Ohm R.A."/>
            <person name="Martin F."/>
            <person name="Silar P."/>
            <person name="Natvig D.O."/>
            <person name="Lalanne C."/>
            <person name="Gautier V."/>
            <person name="Ament-Velasquez S.L."/>
            <person name="Kruys A."/>
            <person name="Hutchinson M.I."/>
            <person name="Powell A.J."/>
            <person name="Barry K."/>
            <person name="Miller A.N."/>
            <person name="Grigoriev I.V."/>
            <person name="Debuchy R."/>
            <person name="Gladieux P."/>
            <person name="Hiltunen Thoren M."/>
            <person name="Johannesson H."/>
        </authorList>
    </citation>
    <scope>NUCLEOTIDE SEQUENCE</scope>
    <source>
        <strain evidence="2">PSN324</strain>
    </source>
</reference>
<feature type="chain" id="PRO_5043395713" evidence="1">
    <location>
        <begin position="17"/>
        <end position="475"/>
    </location>
</feature>
<dbReference type="Gene3D" id="3.30.560.10">
    <property type="entry name" value="Glucose Oxidase, domain 3"/>
    <property type="match status" value="1"/>
</dbReference>
<keyword evidence="3" id="KW-1185">Reference proteome</keyword>
<gene>
    <name evidence="2" type="ORF">QBC42DRAFT_248608</name>
</gene>
<accession>A0AAV9HWN0</accession>
<evidence type="ECO:0000313" key="2">
    <source>
        <dbReference type="EMBL" id="KAK4465289.1"/>
    </source>
</evidence>
<feature type="signal peptide" evidence="1">
    <location>
        <begin position="1"/>
        <end position="16"/>
    </location>
</feature>
<reference evidence="2" key="2">
    <citation type="submission" date="2023-06" db="EMBL/GenBank/DDBJ databases">
        <authorList>
            <consortium name="Lawrence Berkeley National Laboratory"/>
            <person name="Mondo S.J."/>
            <person name="Hensen N."/>
            <person name="Bonometti L."/>
            <person name="Westerberg I."/>
            <person name="Brannstrom I.O."/>
            <person name="Guillou S."/>
            <person name="Cros-Aarteil S."/>
            <person name="Calhoun S."/>
            <person name="Haridas S."/>
            <person name="Kuo A."/>
            <person name="Pangilinan J."/>
            <person name="Riley R."/>
            <person name="Labutti K."/>
            <person name="Andreopoulos B."/>
            <person name="Lipzen A."/>
            <person name="Chen C."/>
            <person name="Yanf M."/>
            <person name="Daum C."/>
            <person name="Ng V."/>
            <person name="Clum A."/>
            <person name="Steindorff A."/>
            <person name="Ohm R."/>
            <person name="Martin F."/>
            <person name="Silar P."/>
            <person name="Natvig D."/>
            <person name="Lalanne C."/>
            <person name="Gautier V."/>
            <person name="Ament-Velasquez S.L."/>
            <person name="Kruys A."/>
            <person name="Hutchinson M.I."/>
            <person name="Powell A.J."/>
            <person name="Barry K."/>
            <person name="Miller A.N."/>
            <person name="Grigoriev I.V."/>
            <person name="Debuchy R."/>
            <person name="Gladieux P."/>
            <person name="Thoren M.H."/>
            <person name="Johannesson H."/>
        </authorList>
    </citation>
    <scope>NUCLEOTIDE SEQUENCE</scope>
    <source>
        <strain evidence="2">PSN324</strain>
    </source>
</reference>
<comment type="caution">
    <text evidence="2">The sequence shown here is derived from an EMBL/GenBank/DDBJ whole genome shotgun (WGS) entry which is preliminary data.</text>
</comment>
<evidence type="ECO:0000313" key="3">
    <source>
        <dbReference type="Proteomes" id="UP001321749"/>
    </source>
</evidence>